<keyword evidence="6 8" id="KW-0592">Phosphate transport</keyword>
<dbReference type="NCBIfam" id="TIGR02135">
    <property type="entry name" value="phoU_full"/>
    <property type="match status" value="1"/>
</dbReference>
<keyword evidence="5 8" id="KW-0963">Cytoplasm</keyword>
<dbReference type="PIRSF" id="PIRSF003107">
    <property type="entry name" value="PhoU"/>
    <property type="match status" value="1"/>
</dbReference>
<comment type="caution">
    <text evidence="10">The sequence shown here is derived from an EMBL/GenBank/DDBJ whole genome shotgun (WGS) entry which is preliminary data.</text>
</comment>
<dbReference type="PANTHER" id="PTHR42930">
    <property type="entry name" value="PHOSPHATE-SPECIFIC TRANSPORT SYSTEM ACCESSORY PROTEIN PHOU"/>
    <property type="match status" value="1"/>
</dbReference>
<evidence type="ECO:0000313" key="11">
    <source>
        <dbReference type="Proteomes" id="UP000284640"/>
    </source>
</evidence>
<sequence>MVKFIESELVLLKKEIDEMWTLVYNQLDRAGDAVLTLDRELAQQVLVRERRVNAFELKIDSDVEDIIALYNPVAIDLRFVLAMLKINTNLERLGDFAEGIARFALNCHEPALDTELVKQLRLEEMIAQVLSMLELAKQALQEESQELATAVFAKDNMLDEINAEATAILADYISRHPESALSCLNLVSVFRKLERSGDHITNIAEEIVFFIDAKVLKHSGQTDEHYLMIRNKQNFRIISVFHGK</sequence>
<keyword evidence="4 8" id="KW-0813">Transport</keyword>
<gene>
    <name evidence="10" type="primary">phoU</name>
    <name evidence="10" type="ORF">DW729_17100</name>
</gene>
<dbReference type="GO" id="GO:0045936">
    <property type="term" value="P:negative regulation of phosphate metabolic process"/>
    <property type="evidence" value="ECO:0007669"/>
    <property type="project" value="InterPro"/>
</dbReference>
<evidence type="ECO:0000256" key="2">
    <source>
        <dbReference type="ARBA" id="ARBA00008107"/>
    </source>
</evidence>
<protein>
    <recommendedName>
        <fullName evidence="8">Phosphate-specific transport system accessory protein PhoU</fullName>
    </recommendedName>
</protein>
<dbReference type="Proteomes" id="UP000284640">
    <property type="component" value="Unassembled WGS sequence"/>
</dbReference>
<evidence type="ECO:0000256" key="5">
    <source>
        <dbReference type="ARBA" id="ARBA00022490"/>
    </source>
</evidence>
<feature type="domain" description="PhoU" evidence="9">
    <location>
        <begin position="122"/>
        <end position="207"/>
    </location>
</feature>
<evidence type="ECO:0000256" key="4">
    <source>
        <dbReference type="ARBA" id="ARBA00022448"/>
    </source>
</evidence>
<dbReference type="FunFam" id="1.20.58.220:FF:000004">
    <property type="entry name" value="Phosphate-specific transport system accessory protein PhoU"/>
    <property type="match status" value="1"/>
</dbReference>
<name>A0A414JKS1_BACUN</name>
<reference evidence="10 11" key="1">
    <citation type="submission" date="2018-08" db="EMBL/GenBank/DDBJ databases">
        <title>A genome reference for cultivated species of the human gut microbiota.</title>
        <authorList>
            <person name="Zou Y."/>
            <person name="Xue W."/>
            <person name="Luo G."/>
        </authorList>
    </citation>
    <scope>NUCLEOTIDE SEQUENCE [LARGE SCALE GENOMIC DNA]</scope>
    <source>
        <strain evidence="10 11">AM27-46</strain>
    </source>
</reference>
<dbReference type="EMBL" id="QSKL01000023">
    <property type="protein sequence ID" value="RHE56742.1"/>
    <property type="molecule type" value="Genomic_DNA"/>
</dbReference>
<evidence type="ECO:0000256" key="1">
    <source>
        <dbReference type="ARBA" id="ARBA00004496"/>
    </source>
</evidence>
<evidence type="ECO:0000256" key="6">
    <source>
        <dbReference type="ARBA" id="ARBA00022592"/>
    </source>
</evidence>
<comment type="similarity">
    <text evidence="2 8">Belongs to the PhoU family.</text>
</comment>
<dbReference type="Gene3D" id="1.20.58.220">
    <property type="entry name" value="Phosphate transport system protein phou homolog 2, domain 2"/>
    <property type="match status" value="1"/>
</dbReference>
<comment type="function">
    <text evidence="7 8">Plays a role in the regulation of phosphate uptake.</text>
</comment>
<dbReference type="GO" id="GO:0005737">
    <property type="term" value="C:cytoplasm"/>
    <property type="evidence" value="ECO:0007669"/>
    <property type="project" value="UniProtKB-SubCell"/>
</dbReference>
<dbReference type="InterPro" id="IPR038078">
    <property type="entry name" value="PhoU-like_sf"/>
</dbReference>
<evidence type="ECO:0000256" key="3">
    <source>
        <dbReference type="ARBA" id="ARBA00011738"/>
    </source>
</evidence>
<accession>A0A414JKS1</accession>
<comment type="subunit">
    <text evidence="3 8">Homodimer.</text>
</comment>
<dbReference type="AlphaFoldDB" id="A0A414JKS1"/>
<dbReference type="GO" id="GO:0030643">
    <property type="term" value="P:intracellular phosphate ion homeostasis"/>
    <property type="evidence" value="ECO:0007669"/>
    <property type="project" value="InterPro"/>
</dbReference>
<evidence type="ECO:0000256" key="8">
    <source>
        <dbReference type="PIRNR" id="PIRNR003107"/>
    </source>
</evidence>
<evidence type="ECO:0000313" key="10">
    <source>
        <dbReference type="EMBL" id="RHE56742.1"/>
    </source>
</evidence>
<dbReference type="SUPFAM" id="SSF109755">
    <property type="entry name" value="PhoU-like"/>
    <property type="match status" value="1"/>
</dbReference>
<dbReference type="InterPro" id="IPR026022">
    <property type="entry name" value="PhoU_dom"/>
</dbReference>
<comment type="subcellular location">
    <subcellularLocation>
        <location evidence="1 8">Cytoplasm</location>
    </subcellularLocation>
</comment>
<dbReference type="Pfam" id="PF01895">
    <property type="entry name" value="PhoU"/>
    <property type="match status" value="2"/>
</dbReference>
<dbReference type="PANTHER" id="PTHR42930:SF3">
    <property type="entry name" value="PHOSPHATE-SPECIFIC TRANSPORT SYSTEM ACCESSORY PROTEIN PHOU"/>
    <property type="match status" value="1"/>
</dbReference>
<feature type="domain" description="PhoU" evidence="9">
    <location>
        <begin position="16"/>
        <end position="103"/>
    </location>
</feature>
<dbReference type="InterPro" id="IPR028366">
    <property type="entry name" value="PhoU"/>
</dbReference>
<evidence type="ECO:0000259" key="9">
    <source>
        <dbReference type="Pfam" id="PF01895"/>
    </source>
</evidence>
<organism evidence="10 11">
    <name type="scientific">Bacteroides uniformis</name>
    <dbReference type="NCBI Taxonomy" id="820"/>
    <lineage>
        <taxon>Bacteria</taxon>
        <taxon>Pseudomonadati</taxon>
        <taxon>Bacteroidota</taxon>
        <taxon>Bacteroidia</taxon>
        <taxon>Bacteroidales</taxon>
        <taxon>Bacteroidaceae</taxon>
        <taxon>Bacteroides</taxon>
    </lineage>
</organism>
<proteinExistence type="inferred from homology"/>
<evidence type="ECO:0000256" key="7">
    <source>
        <dbReference type="ARBA" id="ARBA00056181"/>
    </source>
</evidence>
<dbReference type="GO" id="GO:0006817">
    <property type="term" value="P:phosphate ion transport"/>
    <property type="evidence" value="ECO:0007669"/>
    <property type="project" value="UniProtKB-KW"/>
</dbReference>